<dbReference type="InterPro" id="IPR016039">
    <property type="entry name" value="Thiolase-like"/>
</dbReference>
<accession>S0G196</accession>
<comment type="similarity">
    <text evidence="1">Belongs to the thiolase-like superfamily. Thiolase family.</text>
</comment>
<dbReference type="GO" id="GO:0003985">
    <property type="term" value="F:acetyl-CoA C-acetyltransferase activity"/>
    <property type="evidence" value="ECO:0007669"/>
    <property type="project" value="UniProtKB-EC"/>
</dbReference>
<comment type="caution">
    <text evidence="5">The sequence shown here is derived from an EMBL/GenBank/DDBJ whole genome shotgun (WGS) entry which is preliminary data.</text>
</comment>
<evidence type="ECO:0000313" key="5">
    <source>
        <dbReference type="EMBL" id="EMS81123.1"/>
    </source>
</evidence>
<keyword evidence="3 5" id="KW-0012">Acyltransferase</keyword>
<dbReference type="InterPro" id="IPR040771">
    <property type="entry name" value="TLP1_add_C"/>
</dbReference>
<gene>
    <name evidence="5" type="primary">atoB2</name>
    <name evidence="5" type="ORF">Dpo_1c02600</name>
</gene>
<dbReference type="Gene3D" id="3.40.47.10">
    <property type="match status" value="1"/>
</dbReference>
<keyword evidence="2 5" id="KW-0808">Transferase</keyword>
<evidence type="ECO:0000256" key="1">
    <source>
        <dbReference type="ARBA" id="ARBA00010982"/>
    </source>
</evidence>
<protein>
    <submittedName>
        <fullName evidence="5">Acetyl-CoA acetyltransferase AtoB</fullName>
        <ecNumber evidence="5">2.3.1.9</ecNumber>
    </submittedName>
</protein>
<keyword evidence="6" id="KW-1185">Reference proteome</keyword>
<dbReference type="SUPFAM" id="SSF53901">
    <property type="entry name" value="Thiolase-like"/>
    <property type="match status" value="2"/>
</dbReference>
<name>S0G196_9BACT</name>
<organism evidence="5 6">
    <name type="scientific">Desulfotignum phosphitoxidans DSM 13687</name>
    <dbReference type="NCBI Taxonomy" id="1286635"/>
    <lineage>
        <taxon>Bacteria</taxon>
        <taxon>Pseudomonadati</taxon>
        <taxon>Thermodesulfobacteriota</taxon>
        <taxon>Desulfobacteria</taxon>
        <taxon>Desulfobacterales</taxon>
        <taxon>Desulfobacteraceae</taxon>
        <taxon>Desulfotignum</taxon>
    </lineage>
</organism>
<dbReference type="EC" id="2.3.1.9" evidence="5"/>
<feature type="domain" description="Thiolase-like protein type 1 additional C-terminal" evidence="4">
    <location>
        <begin position="420"/>
        <end position="488"/>
    </location>
</feature>
<proteinExistence type="inferred from homology"/>
<dbReference type="PANTHER" id="PTHR18919:SF139">
    <property type="entry name" value="THIOLASE-LIKE PROTEIN TYPE 1 ADDITIONAL C-TERMINAL DOMAIN-CONTAINING PROTEIN"/>
    <property type="match status" value="1"/>
</dbReference>
<dbReference type="PANTHER" id="PTHR18919">
    <property type="entry name" value="ACETYL-COA C-ACYLTRANSFERASE"/>
    <property type="match status" value="1"/>
</dbReference>
<dbReference type="Gene3D" id="2.40.50.840">
    <property type="match status" value="1"/>
</dbReference>
<dbReference type="EMBL" id="APJX01000001">
    <property type="protein sequence ID" value="EMS81123.1"/>
    <property type="molecule type" value="Genomic_DNA"/>
</dbReference>
<dbReference type="AlphaFoldDB" id="S0G196"/>
<evidence type="ECO:0000313" key="6">
    <source>
        <dbReference type="Proteomes" id="UP000014216"/>
    </source>
</evidence>
<sequence>MHMNTHVVMAGWGQVTQPKETENPLDPPGLMIQAAERAGQTLTDPSVLSRLDGIMVVRPLSAHCPDAPIQVARALGVKPGFLHISNIGGNSPQTLINQAADLIAENRLERVLVVGAEAYVKRHPDTPKPESALLQGIPETYANDDAIGATPVETLHGIQHPMQGFPLFETALWQASGLPLSAYLEKIGTMWSQFSRTAAGHPYAWVRTSRTSHEIITPSLDNRPVAFPYTKFMNAFITVDQAAAVILMSEKAARACSKKNLQPVYFLGGGYARDRQRFMVEKSDFTVSVPLKTAVDKALERAGLTLDQMDCFDFYSCFPCAVSIAKKMTGVSDNDPRPLTLTGGLGFFGGPGNNYNLHAVATLAEQIATGRYRTGLVTALGWFMYKHAAGIYSSRRPEKSLAGTAAADHEKPLAGFNPVPVDEAPTGKGIIETYTIVYRPDHTPAYGVIYGRTRQGLRFVARTADDPDLFAALSGKNMVGRTVRLTHDTITKITTAYL</sequence>
<reference evidence="5 6" key="1">
    <citation type="journal article" date="2013" name="Genome Announc.">
        <title>Draft Genome Sequence of Desulfotignum phosphitoxidans DSM 13687 Strain FiPS-3.</title>
        <authorList>
            <person name="Poehlein A."/>
            <person name="Daniel R."/>
            <person name="Simeonova D.D."/>
        </authorList>
    </citation>
    <scope>NUCLEOTIDE SEQUENCE [LARGE SCALE GENOMIC DNA]</scope>
    <source>
        <strain evidence="5 6">DSM 13687</strain>
    </source>
</reference>
<dbReference type="Pfam" id="PF18313">
    <property type="entry name" value="TLP1_add_C"/>
    <property type="match status" value="1"/>
</dbReference>
<dbReference type="Proteomes" id="UP000014216">
    <property type="component" value="Unassembled WGS sequence"/>
</dbReference>
<evidence type="ECO:0000256" key="3">
    <source>
        <dbReference type="ARBA" id="ARBA00023315"/>
    </source>
</evidence>
<evidence type="ECO:0000259" key="4">
    <source>
        <dbReference type="Pfam" id="PF18313"/>
    </source>
</evidence>
<evidence type="ECO:0000256" key="2">
    <source>
        <dbReference type="ARBA" id="ARBA00022679"/>
    </source>
</evidence>